<dbReference type="InterPro" id="IPR019676">
    <property type="entry name" value="DUF2529"/>
</dbReference>
<dbReference type="AlphaFoldDB" id="A0A023DAT4"/>
<dbReference type="EMBL" id="BAWO01000004">
    <property type="protein sequence ID" value="GAJ38433.1"/>
    <property type="molecule type" value="Genomic_DNA"/>
</dbReference>
<dbReference type="RefSeq" id="WP_017436902.1">
    <property type="nucleotide sequence ID" value="NZ_BAWO01000004.1"/>
</dbReference>
<evidence type="ECO:0000259" key="1">
    <source>
        <dbReference type="Pfam" id="PF10740"/>
    </source>
</evidence>
<sequence>MKIFATQTIGFLQKIAAEEELALEDGARLLAQAVIGDGRILLHGFHEMEAVVIEALYGPDPLPKAARLMENGRLRDDIDETDRVLLIARFSNDKDAISLAERLKEQGLEIAAISAVVKDEQPSLVDIVDVHIDSKLLKPVIPKDDGSRIGMPTVITASFAYYCLLLTMDDILEEYAQ</sequence>
<organism evidence="2 3">
    <name type="scientific">Parageobacillus caldoxylosilyticus NBRC 107762</name>
    <dbReference type="NCBI Taxonomy" id="1220594"/>
    <lineage>
        <taxon>Bacteria</taxon>
        <taxon>Bacillati</taxon>
        <taxon>Bacillota</taxon>
        <taxon>Bacilli</taxon>
        <taxon>Bacillales</taxon>
        <taxon>Anoxybacillaceae</taxon>
        <taxon>Saccharococcus</taxon>
    </lineage>
</organism>
<gene>
    <name evidence="2" type="ORF">GCA01S_004_00330</name>
</gene>
<dbReference type="GeneID" id="301193003"/>
<accession>A0A023DAT4</accession>
<feature type="domain" description="DUF2529" evidence="1">
    <location>
        <begin position="1"/>
        <end position="172"/>
    </location>
</feature>
<evidence type="ECO:0000313" key="2">
    <source>
        <dbReference type="EMBL" id="GAJ38433.1"/>
    </source>
</evidence>
<dbReference type="OrthoDB" id="2737584at2"/>
<dbReference type="Pfam" id="PF10740">
    <property type="entry name" value="DUF2529"/>
    <property type="match status" value="1"/>
</dbReference>
<dbReference type="Gene3D" id="3.40.50.10490">
    <property type="entry name" value="Glucose-6-phosphate isomerase like protein, domain 1"/>
    <property type="match status" value="1"/>
</dbReference>
<dbReference type="SUPFAM" id="SSF53697">
    <property type="entry name" value="SIS domain"/>
    <property type="match status" value="1"/>
</dbReference>
<dbReference type="Proteomes" id="UP000023561">
    <property type="component" value="Unassembled WGS sequence"/>
</dbReference>
<comment type="caution">
    <text evidence="2">The sequence shown here is derived from an EMBL/GenBank/DDBJ whole genome shotgun (WGS) entry which is preliminary data.</text>
</comment>
<name>A0A023DAT4_9BACL</name>
<dbReference type="GO" id="GO:0097367">
    <property type="term" value="F:carbohydrate derivative binding"/>
    <property type="evidence" value="ECO:0007669"/>
    <property type="project" value="InterPro"/>
</dbReference>
<dbReference type="GO" id="GO:1901135">
    <property type="term" value="P:carbohydrate derivative metabolic process"/>
    <property type="evidence" value="ECO:0007669"/>
    <property type="project" value="InterPro"/>
</dbReference>
<protein>
    <recommendedName>
        <fullName evidence="1">DUF2529 domain-containing protein</fullName>
    </recommendedName>
</protein>
<reference evidence="2 3" key="1">
    <citation type="submission" date="2014-04" db="EMBL/GenBank/DDBJ databases">
        <title>Whole genome shotgun sequence of Geobacillus caldoxylosilyticus NBRC 107762.</title>
        <authorList>
            <person name="Hosoyama A."/>
            <person name="Hosoyama Y."/>
            <person name="Katano-Makiyama Y."/>
            <person name="Tsuchikane K."/>
            <person name="Ohji S."/>
            <person name="Ichikawa N."/>
            <person name="Yamazoe A."/>
            <person name="Fujita N."/>
        </authorList>
    </citation>
    <scope>NUCLEOTIDE SEQUENCE [LARGE SCALE GENOMIC DNA]</scope>
    <source>
        <strain evidence="2 3">NBRC 107762</strain>
    </source>
</reference>
<keyword evidence="3" id="KW-1185">Reference proteome</keyword>
<proteinExistence type="predicted"/>
<dbReference type="InterPro" id="IPR046348">
    <property type="entry name" value="SIS_dom_sf"/>
</dbReference>
<evidence type="ECO:0000313" key="3">
    <source>
        <dbReference type="Proteomes" id="UP000023561"/>
    </source>
</evidence>